<comment type="cofactor">
    <cofactor evidence="1">
        <name>Mg(2+)</name>
        <dbReference type="ChEBI" id="CHEBI:18420"/>
    </cofactor>
</comment>
<dbReference type="GO" id="GO:0052621">
    <property type="term" value="F:diguanylate cyclase activity"/>
    <property type="evidence" value="ECO:0007669"/>
    <property type="project" value="UniProtKB-EC"/>
</dbReference>
<dbReference type="EMBL" id="CP022741">
    <property type="protein sequence ID" value="ASU22504.1"/>
    <property type="molecule type" value="Genomic_DNA"/>
</dbReference>
<dbReference type="Gene3D" id="1.25.40.10">
    <property type="entry name" value="Tetratricopeptide repeat domain"/>
    <property type="match status" value="1"/>
</dbReference>
<evidence type="ECO:0000313" key="7">
    <source>
        <dbReference type="Proteomes" id="UP000215148"/>
    </source>
</evidence>
<evidence type="ECO:0000256" key="3">
    <source>
        <dbReference type="ARBA" id="ARBA00034247"/>
    </source>
</evidence>
<dbReference type="Proteomes" id="UP000215148">
    <property type="component" value="Chromosome 1"/>
</dbReference>
<evidence type="ECO:0000256" key="1">
    <source>
        <dbReference type="ARBA" id="ARBA00001946"/>
    </source>
</evidence>
<dbReference type="InterPro" id="IPR011990">
    <property type="entry name" value="TPR-like_helical_dom_sf"/>
</dbReference>
<dbReference type="SUPFAM" id="SSF48452">
    <property type="entry name" value="TPR-like"/>
    <property type="match status" value="1"/>
</dbReference>
<dbReference type="RefSeq" id="WP_094500235.1">
    <property type="nucleotide sequence ID" value="NZ_CAWNHI010000001.1"/>
</dbReference>
<proteinExistence type="predicted"/>
<dbReference type="CDD" id="cd01949">
    <property type="entry name" value="GGDEF"/>
    <property type="match status" value="1"/>
</dbReference>
<dbReference type="AlphaFoldDB" id="A0A223MYA3"/>
<dbReference type="InterPro" id="IPR029787">
    <property type="entry name" value="Nucleotide_cyclase"/>
</dbReference>
<evidence type="ECO:0000256" key="2">
    <source>
        <dbReference type="ARBA" id="ARBA00012528"/>
    </source>
</evidence>
<keyword evidence="4" id="KW-0472">Membrane</keyword>
<keyword evidence="4" id="KW-0812">Transmembrane</keyword>
<dbReference type="InterPro" id="IPR043128">
    <property type="entry name" value="Rev_trsase/Diguanyl_cyclase"/>
</dbReference>
<dbReference type="PANTHER" id="PTHR45138:SF9">
    <property type="entry name" value="DIGUANYLATE CYCLASE DGCM-RELATED"/>
    <property type="match status" value="1"/>
</dbReference>
<evidence type="ECO:0000259" key="5">
    <source>
        <dbReference type="PROSITE" id="PS50887"/>
    </source>
</evidence>
<dbReference type="KEGG" id="vqi:CCZ37_07800"/>
<accession>A0A223MYA3</accession>
<organism evidence="6 7">
    <name type="scientific">Vibrio qinghaiensis</name>
    <dbReference type="NCBI Taxonomy" id="2025808"/>
    <lineage>
        <taxon>Bacteria</taxon>
        <taxon>Pseudomonadati</taxon>
        <taxon>Pseudomonadota</taxon>
        <taxon>Gammaproteobacteria</taxon>
        <taxon>Vibrionales</taxon>
        <taxon>Vibrionaceae</taxon>
        <taxon>Vibrio</taxon>
    </lineage>
</organism>
<dbReference type="InterPro" id="IPR050469">
    <property type="entry name" value="Diguanylate_Cyclase"/>
</dbReference>
<dbReference type="PROSITE" id="PS50887">
    <property type="entry name" value="GGDEF"/>
    <property type="match status" value="1"/>
</dbReference>
<dbReference type="Pfam" id="PF00990">
    <property type="entry name" value="GGDEF"/>
    <property type="match status" value="1"/>
</dbReference>
<dbReference type="InterPro" id="IPR000160">
    <property type="entry name" value="GGDEF_dom"/>
</dbReference>
<protein>
    <recommendedName>
        <fullName evidence="2">diguanylate cyclase</fullName>
        <ecNumber evidence="2">2.7.7.65</ecNumber>
    </recommendedName>
</protein>
<dbReference type="SUPFAM" id="SSF55073">
    <property type="entry name" value="Nucleotide cyclase"/>
    <property type="match status" value="1"/>
</dbReference>
<evidence type="ECO:0000313" key="6">
    <source>
        <dbReference type="EMBL" id="ASU22504.1"/>
    </source>
</evidence>
<dbReference type="SMART" id="SM00267">
    <property type="entry name" value="GGDEF"/>
    <property type="match status" value="1"/>
</dbReference>
<name>A0A223MYA3_9VIBR</name>
<feature type="transmembrane region" description="Helical" evidence="4">
    <location>
        <begin position="428"/>
        <end position="452"/>
    </location>
</feature>
<dbReference type="PANTHER" id="PTHR45138">
    <property type="entry name" value="REGULATORY COMPONENTS OF SENSORY TRANSDUCTION SYSTEM"/>
    <property type="match status" value="1"/>
</dbReference>
<evidence type="ECO:0000256" key="4">
    <source>
        <dbReference type="SAM" id="Phobius"/>
    </source>
</evidence>
<reference evidence="6 7" key="1">
    <citation type="submission" date="2017-08" db="EMBL/GenBank/DDBJ databases">
        <title>The Vibrio qinghaiensis sp.-Q67 is a luminous bacteria isolated firstly from Qinghai lake, Qinghai province, China, which has been proved to be very sensitive to detect environmental and food pollutants. Therefore, complete genome analysis of V. qinghaiensis sp.-Q67 highlights the potential application of this strain on detection of hazards in the contaminated environments.</title>
        <authorList>
            <person name="Gong L."/>
        </authorList>
    </citation>
    <scope>NUCLEOTIDE SEQUENCE [LARGE SCALE GENOMIC DNA]</scope>
    <source>
        <strain evidence="6 7">Q67</strain>
    </source>
</reference>
<feature type="domain" description="GGDEF" evidence="5">
    <location>
        <begin position="540"/>
        <end position="674"/>
    </location>
</feature>
<dbReference type="EC" id="2.7.7.65" evidence="2"/>
<dbReference type="NCBIfam" id="TIGR00254">
    <property type="entry name" value="GGDEF"/>
    <property type="match status" value="1"/>
</dbReference>
<dbReference type="Gene3D" id="3.30.70.270">
    <property type="match status" value="1"/>
</dbReference>
<sequence>MNSSIKVTLWTFIALGFSVISAYAAMDPKDKFLQALEGIEQITYSLPIKAKAQISELEEDYIILSQPSALVVRYYLAKATVYGLLEEYDRSLEAAQLGLKRTEHTNVETLTLKLREIQALRHQKVDVLPKLDALLVEAGNDHNAQIESEVLLAKSLYYQEQGEFKKSYAAIMTSIDTAKSIDNKELMERISHGLGQILVQLQDFDRSQLLLENSYSYFKQRKMSYSQLVSLLDISKLQESRHQITAAIETYKTALKLAQILGDGRHRFRINIELARLYRDTNNRDQMRFFLKKAEELQYRESQPGYVATFQLLQTQDLLEQKRYGEVIEFVEPLIAHIKQRSNLLIQQIELLKVAAQAYAGQNNYKQAYETYDFYHLRSLTLRNVEQVENLQRQQMLFDLERLQYENQDLNWNNVLQKLEIENHQKTFYLLGEIVLFLALALIGLLIIFIWANRSRIKMGMLAKTDTLTGLYNRRYMEERFAKHQSKSYQNSSEALIKLVQRIVMWQQTWFKGQPSLKKNSEPFDSAQLDEQIQHNEDAKPISLILTDVDYFKVINDTYGHAFGDQVLVEIAAIFKSSVRSSDVVARYGGEEFLILLPDTDLGIASEIAETLRRKIEAHHFVTESRESVSVTSSFGVLSATNTDLDLQALCEEVDQLLYMAKASGRNCLKTRWLTY</sequence>
<keyword evidence="7" id="KW-1185">Reference proteome</keyword>
<dbReference type="FunFam" id="3.30.70.270:FF:000001">
    <property type="entry name" value="Diguanylate cyclase domain protein"/>
    <property type="match status" value="1"/>
</dbReference>
<comment type="catalytic activity">
    <reaction evidence="3">
        <text>2 GTP = 3',3'-c-di-GMP + 2 diphosphate</text>
        <dbReference type="Rhea" id="RHEA:24898"/>
        <dbReference type="ChEBI" id="CHEBI:33019"/>
        <dbReference type="ChEBI" id="CHEBI:37565"/>
        <dbReference type="ChEBI" id="CHEBI:58805"/>
        <dbReference type="EC" id="2.7.7.65"/>
    </reaction>
</comment>
<gene>
    <name evidence="6" type="ORF">CCZ37_07800</name>
</gene>
<keyword evidence="4" id="KW-1133">Transmembrane helix</keyword>